<keyword evidence="1" id="KW-1133">Transmembrane helix</keyword>
<gene>
    <name evidence="2" type="ORF">KILIM_033_00350</name>
</gene>
<feature type="transmembrane region" description="Helical" evidence="1">
    <location>
        <begin position="189"/>
        <end position="208"/>
    </location>
</feature>
<dbReference type="STRING" id="1184609.KILIM_033_00350"/>
<evidence type="ECO:0000256" key="1">
    <source>
        <dbReference type="SAM" id="Phobius"/>
    </source>
</evidence>
<dbReference type="EMBL" id="BAHD01000033">
    <property type="protein sequence ID" value="GAB96215.1"/>
    <property type="molecule type" value="Genomic_DNA"/>
</dbReference>
<comment type="caution">
    <text evidence="2">The sequence shown here is derived from an EMBL/GenBank/DDBJ whole genome shotgun (WGS) entry which is preliminary data.</text>
</comment>
<evidence type="ECO:0008006" key="4">
    <source>
        <dbReference type="Google" id="ProtNLM"/>
    </source>
</evidence>
<evidence type="ECO:0000313" key="2">
    <source>
        <dbReference type="EMBL" id="GAB96215.1"/>
    </source>
</evidence>
<evidence type="ECO:0000313" key="3">
    <source>
        <dbReference type="Proteomes" id="UP000008366"/>
    </source>
</evidence>
<accession>K6WAI4</accession>
<name>K6WAI4_9MICO</name>
<reference evidence="2 3" key="1">
    <citation type="submission" date="2012-08" db="EMBL/GenBank/DDBJ databases">
        <title>Whole genome shotgun sequence of Kineosphaera limosa NBRC 100340.</title>
        <authorList>
            <person name="Yoshida I."/>
            <person name="Isaki S."/>
            <person name="Hosoyama A."/>
            <person name="Tsuchikane K."/>
            <person name="Katsumata H."/>
            <person name="Ando Y."/>
            <person name="Ohji S."/>
            <person name="Hamada M."/>
            <person name="Tamura T."/>
            <person name="Yamazoe A."/>
            <person name="Yamazaki S."/>
            <person name="Fujita N."/>
        </authorList>
    </citation>
    <scope>NUCLEOTIDE SEQUENCE [LARGE SCALE GENOMIC DNA]</scope>
    <source>
        <strain evidence="2 3">NBRC 100340</strain>
    </source>
</reference>
<sequence length="420" mass="45713">MTAPPTTEEVEEKAPEPLTDKAVEQWYGRRGMTLMLRGTGVGGDTADRAAPVLVVLFLTSMLLIVPWLTTANAAASLAVALVMLLAAWVGGNLLGRRRPFARIRHIGWFEAVAFVAAPTFAVIASPLSAEVVEAVDLPRMQVRLFAGALVAAWQVLQLAVVFLIVMFGLVSLITWLLREVWRSLGETGSALSATLPVMLGVVFFFFINPGVWSTMGRLPAWSYLQVMLLLLLLAIAFLSSRRQFDLRALTRFEHREDVRAALVDTPAEHVGDDDLPATPLTCPLTRRQRLNAAIVAVTSRLVVAFVIALAVFSFFVVLGTIAIDAATITRWTGAQPSVIGQLEGFGSRPYLLTWEDVRVSGFLAMFSAFNYSIASATDNRLRHGAAGAVNDVIRQACAVRLVLLQRSGRLEQAEGESAQR</sequence>
<dbReference type="OrthoDB" id="5242179at2"/>
<feature type="transmembrane region" description="Helical" evidence="1">
    <location>
        <begin position="74"/>
        <end position="94"/>
    </location>
</feature>
<feature type="transmembrane region" description="Helical" evidence="1">
    <location>
        <begin position="293"/>
        <end position="323"/>
    </location>
</feature>
<keyword evidence="3" id="KW-1185">Reference proteome</keyword>
<dbReference type="AlphaFoldDB" id="K6WAI4"/>
<dbReference type="Proteomes" id="UP000008366">
    <property type="component" value="Unassembled WGS sequence"/>
</dbReference>
<feature type="transmembrane region" description="Helical" evidence="1">
    <location>
        <begin position="220"/>
        <end position="238"/>
    </location>
</feature>
<feature type="transmembrane region" description="Helical" evidence="1">
    <location>
        <begin position="49"/>
        <end position="68"/>
    </location>
</feature>
<keyword evidence="1" id="KW-0472">Membrane</keyword>
<proteinExistence type="predicted"/>
<dbReference type="eggNOG" id="ENOG5032RYP">
    <property type="taxonomic scope" value="Bacteria"/>
</dbReference>
<protein>
    <recommendedName>
        <fullName evidence="4">Integral membrane protein</fullName>
    </recommendedName>
</protein>
<organism evidence="2 3">
    <name type="scientific">Kineosphaera limosa NBRC 100340</name>
    <dbReference type="NCBI Taxonomy" id="1184609"/>
    <lineage>
        <taxon>Bacteria</taxon>
        <taxon>Bacillati</taxon>
        <taxon>Actinomycetota</taxon>
        <taxon>Actinomycetes</taxon>
        <taxon>Micrococcales</taxon>
        <taxon>Dermatophilaceae</taxon>
        <taxon>Kineosphaera</taxon>
    </lineage>
</organism>
<feature type="transmembrane region" description="Helical" evidence="1">
    <location>
        <begin position="106"/>
        <end position="124"/>
    </location>
</feature>
<feature type="transmembrane region" description="Helical" evidence="1">
    <location>
        <begin position="144"/>
        <end position="177"/>
    </location>
</feature>
<keyword evidence="1" id="KW-0812">Transmembrane</keyword>
<dbReference type="RefSeq" id="WP_006592747.1">
    <property type="nucleotide sequence ID" value="NZ_BAHD01000033.1"/>
</dbReference>